<comment type="caution">
    <text evidence="2">The sequence shown here is derived from an EMBL/GenBank/DDBJ whole genome shotgun (WGS) entry which is preliminary data.</text>
</comment>
<name>A0A511N2L6_DEIC1</name>
<feature type="domain" description="DUF6916" evidence="1">
    <location>
        <begin position="8"/>
        <end position="101"/>
    </location>
</feature>
<dbReference type="EMBL" id="BJXB01000011">
    <property type="protein sequence ID" value="GEM47082.1"/>
    <property type="molecule type" value="Genomic_DNA"/>
</dbReference>
<evidence type="ECO:0000313" key="2">
    <source>
        <dbReference type="EMBL" id="GEM47082.1"/>
    </source>
</evidence>
<dbReference type="OrthoDB" id="70346at2"/>
<dbReference type="Pfam" id="PF21880">
    <property type="entry name" value="DUF6916"/>
    <property type="match status" value="1"/>
</dbReference>
<protein>
    <recommendedName>
        <fullName evidence="1">DUF6916 domain-containing protein</fullName>
    </recommendedName>
</protein>
<accession>A0A511N2L6</accession>
<reference evidence="2 3" key="1">
    <citation type="submission" date="2019-07" db="EMBL/GenBank/DDBJ databases">
        <title>Whole genome shotgun sequence of Deinococcus cellulosilyticus NBRC 106333.</title>
        <authorList>
            <person name="Hosoyama A."/>
            <person name="Uohara A."/>
            <person name="Ohji S."/>
            <person name="Ichikawa N."/>
        </authorList>
    </citation>
    <scope>NUCLEOTIDE SEQUENCE [LARGE SCALE GENOMIC DNA]</scope>
    <source>
        <strain evidence="2 3">NBRC 106333</strain>
    </source>
</reference>
<sequence length="102" mass="11463">MTEMLRTLTIDHFKPLIGETFHVQVNPQEAFEVQLAEANLLGGDVLPTSGRRPYSLIFVDSRKRLVPQAIFKVTHPAVGELDIFMVPLQPDARGTVFEVIFT</sequence>
<proteinExistence type="predicted"/>
<evidence type="ECO:0000313" key="3">
    <source>
        <dbReference type="Proteomes" id="UP000321306"/>
    </source>
</evidence>
<dbReference type="AlphaFoldDB" id="A0A511N2L6"/>
<dbReference type="InterPro" id="IPR054209">
    <property type="entry name" value="DUF6916"/>
</dbReference>
<evidence type="ECO:0000259" key="1">
    <source>
        <dbReference type="Pfam" id="PF21880"/>
    </source>
</evidence>
<organism evidence="2 3">
    <name type="scientific">Deinococcus cellulosilyticus (strain DSM 18568 / NBRC 106333 / KACC 11606 / 5516J-15)</name>
    <dbReference type="NCBI Taxonomy" id="1223518"/>
    <lineage>
        <taxon>Bacteria</taxon>
        <taxon>Thermotogati</taxon>
        <taxon>Deinococcota</taxon>
        <taxon>Deinococci</taxon>
        <taxon>Deinococcales</taxon>
        <taxon>Deinococcaceae</taxon>
        <taxon>Deinococcus</taxon>
    </lineage>
</organism>
<keyword evidence="3" id="KW-1185">Reference proteome</keyword>
<gene>
    <name evidence="2" type="ORF">DC3_27170</name>
</gene>
<dbReference type="Proteomes" id="UP000321306">
    <property type="component" value="Unassembled WGS sequence"/>
</dbReference>
<dbReference type="RefSeq" id="WP_146885053.1">
    <property type="nucleotide sequence ID" value="NZ_BJXB01000011.1"/>
</dbReference>